<name>A0ABT8WXL1_9FLAO</name>
<sequence length="1048" mass="122017">MKLPLFIYFLIFSTLFYGQEYTIRNIGVNTNGETPKIRNKIGVDHHGFLWYSTNNGLIKDFETHAILSSFLEKHKKNPPKIIHVIFFDSWHRIWVCADTGVFVSNESLDKSFDKINFKQLLKGEEFAVTNFIEGCNGNVWMATVNNQILKADRFFSIEKYEIPEIAPEYLDTTYFMRNFLIFERVIDCSKILCRQGRKLFILENGKVNLIADFTATINYKKHEYMNPEWEFNGGDGLLITNDGDIFPKSKETHYTYKGDVYGVNFIKDLHIQIVNLPLQEMIVITKDQNPLLKSYADLIGVDDFGKKLCFYKMEEINKSFHLKKTYEIPFSYAIDDVVIDKNDIIYVSSYNRISKIRFRKSGFHKILYDFKKRNVSTRGFLELPNEDILIASYSGIFKLKHSNNNDGGADVPKNVFPSLNYIRSFLKTSDSTAWCIGENKKLTKINFLEDKILEHHAFDTHWKLGNLQYYDILKHTDSTFLIASNFGLQEFNTKQKEFRELSILPVNNNQEVFVRDLHKTEDKLYITTDRNGLFIKDLKTGTFLTLKKDDDNSTLDFPTNKIYMILLDQQKNLWLATDVGAICVDKDLKKILTIDRTFGLTNSNVIGIIEDANGNMWFSTYGGLFKYDKKTNKVASFFIEDGLTFNDFNQNSYFKSSKNKIYFGGVNGIIAFDSINGGTVPEKIKIFPTKFEYYDNDKEKEIRIDVLNEAGYRFNLPYNRNSLSISYTINDCFNTENNRYLYKLDGFTNDWINLGNQTTLKLLSIPPGHYALRIKGLNSAGLESSNELLYNVHVSEVFYKQLWVQVIVALLFLGLFSYGILNRTLKQRKKYRLYLAMVELERKSLRTQMHPHFMFNMLNMVRKKIREGKLSELENYVSAFSSLMRFTLDITRNDNILLSKEIQYIKNYIILINAEGGNKIVFAIQCEPKININNTFIPSMILQPIIENCILHAFPIEQKDKLIILKIEKVIRTKQLILTIKDNGLGIYNIENRGETNQEHQPYATQILYERLKLMNQTTKRKFGYEIITEDLKNEGQRGTRVTIKIPY</sequence>
<protein>
    <submittedName>
        <fullName evidence="4">Histidine kinase</fullName>
    </submittedName>
</protein>
<dbReference type="Pfam" id="PF07494">
    <property type="entry name" value="Reg_prop"/>
    <property type="match status" value="1"/>
</dbReference>
<dbReference type="InterPro" id="IPR015943">
    <property type="entry name" value="WD40/YVTN_repeat-like_dom_sf"/>
</dbReference>
<dbReference type="InterPro" id="IPR036890">
    <property type="entry name" value="HATPase_C_sf"/>
</dbReference>
<evidence type="ECO:0000256" key="1">
    <source>
        <dbReference type="SAM" id="Phobius"/>
    </source>
</evidence>
<dbReference type="InterPro" id="IPR010559">
    <property type="entry name" value="Sig_transdc_His_kin_internal"/>
</dbReference>
<dbReference type="InterPro" id="IPR050640">
    <property type="entry name" value="Bact_2-comp_sensor_kinase"/>
</dbReference>
<dbReference type="PANTHER" id="PTHR34220:SF7">
    <property type="entry name" value="SENSOR HISTIDINE KINASE YPDA"/>
    <property type="match status" value="1"/>
</dbReference>
<proteinExistence type="predicted"/>
<evidence type="ECO:0000259" key="2">
    <source>
        <dbReference type="Pfam" id="PF06580"/>
    </source>
</evidence>
<keyword evidence="1" id="KW-1133">Transmembrane helix</keyword>
<accession>A0ABT8WXL1</accession>
<feature type="transmembrane region" description="Helical" evidence="1">
    <location>
        <begin position="802"/>
        <end position="821"/>
    </location>
</feature>
<dbReference type="PANTHER" id="PTHR34220">
    <property type="entry name" value="SENSOR HISTIDINE KINASE YPDA"/>
    <property type="match status" value="1"/>
</dbReference>
<keyword evidence="4" id="KW-0418">Kinase</keyword>
<keyword evidence="1" id="KW-0812">Transmembrane</keyword>
<dbReference type="InterPro" id="IPR013783">
    <property type="entry name" value="Ig-like_fold"/>
</dbReference>
<dbReference type="RefSeq" id="WP_303280947.1">
    <property type="nucleotide sequence ID" value="NZ_BAABCZ010000016.1"/>
</dbReference>
<dbReference type="Proteomes" id="UP001176891">
    <property type="component" value="Unassembled WGS sequence"/>
</dbReference>
<dbReference type="SUPFAM" id="SSF63829">
    <property type="entry name" value="Calcium-dependent phosphotriesterase"/>
    <property type="match status" value="1"/>
</dbReference>
<evidence type="ECO:0000259" key="3">
    <source>
        <dbReference type="Pfam" id="PF07495"/>
    </source>
</evidence>
<comment type="caution">
    <text evidence="4">The sequence shown here is derived from an EMBL/GenBank/DDBJ whole genome shotgun (WGS) entry which is preliminary data.</text>
</comment>
<feature type="domain" description="Two component regulator three Y" evidence="3">
    <location>
        <begin position="734"/>
        <end position="794"/>
    </location>
</feature>
<evidence type="ECO:0000313" key="4">
    <source>
        <dbReference type="EMBL" id="MDO5986432.1"/>
    </source>
</evidence>
<dbReference type="InterPro" id="IPR011110">
    <property type="entry name" value="Reg_prop"/>
</dbReference>
<dbReference type="Gene3D" id="3.30.565.10">
    <property type="entry name" value="Histidine kinase-like ATPase, C-terminal domain"/>
    <property type="match status" value="1"/>
</dbReference>
<dbReference type="GO" id="GO:0016301">
    <property type="term" value="F:kinase activity"/>
    <property type="evidence" value="ECO:0007669"/>
    <property type="project" value="UniProtKB-KW"/>
</dbReference>
<keyword evidence="1" id="KW-0472">Membrane</keyword>
<dbReference type="Gene3D" id="2.60.40.10">
    <property type="entry name" value="Immunoglobulins"/>
    <property type="match status" value="1"/>
</dbReference>
<organism evidence="4 5">
    <name type="scientific">Flavivirga amylovorans</name>
    <dbReference type="NCBI Taxonomy" id="870486"/>
    <lineage>
        <taxon>Bacteria</taxon>
        <taxon>Pseudomonadati</taxon>
        <taxon>Bacteroidota</taxon>
        <taxon>Flavobacteriia</taxon>
        <taxon>Flavobacteriales</taxon>
        <taxon>Flavobacteriaceae</taxon>
        <taxon>Flavivirga</taxon>
    </lineage>
</organism>
<feature type="domain" description="Signal transduction histidine kinase internal region" evidence="2">
    <location>
        <begin position="841"/>
        <end position="915"/>
    </location>
</feature>
<keyword evidence="5" id="KW-1185">Reference proteome</keyword>
<reference evidence="4" key="1">
    <citation type="submission" date="2023-07" db="EMBL/GenBank/DDBJ databases">
        <title>Two novel species in the genus Flavivirga.</title>
        <authorList>
            <person name="Kwon K."/>
        </authorList>
    </citation>
    <scope>NUCLEOTIDE SEQUENCE</scope>
    <source>
        <strain evidence="4">KACC 14157</strain>
    </source>
</reference>
<evidence type="ECO:0000313" key="5">
    <source>
        <dbReference type="Proteomes" id="UP001176891"/>
    </source>
</evidence>
<dbReference type="InterPro" id="IPR011123">
    <property type="entry name" value="Y_Y_Y"/>
</dbReference>
<dbReference type="EMBL" id="JAUOEM010000001">
    <property type="protein sequence ID" value="MDO5986432.1"/>
    <property type="molecule type" value="Genomic_DNA"/>
</dbReference>
<keyword evidence="4" id="KW-0808">Transferase</keyword>
<dbReference type="Pfam" id="PF06580">
    <property type="entry name" value="His_kinase"/>
    <property type="match status" value="1"/>
</dbReference>
<dbReference type="SUPFAM" id="SSF55874">
    <property type="entry name" value="ATPase domain of HSP90 chaperone/DNA topoisomerase II/histidine kinase"/>
    <property type="match status" value="1"/>
</dbReference>
<dbReference type="Gene3D" id="2.130.10.10">
    <property type="entry name" value="YVTN repeat-like/Quinoprotein amine dehydrogenase"/>
    <property type="match status" value="3"/>
</dbReference>
<gene>
    <name evidence="4" type="ORF">Q4Q39_03345</name>
</gene>
<dbReference type="Pfam" id="PF07495">
    <property type="entry name" value="Y_Y_Y"/>
    <property type="match status" value="1"/>
</dbReference>